<sequence length="271" mass="32292">MMKKTYFLYAFILLTSIFACKEFGNEKKNTDKNGFGRISIDSVIEEDTVKISDSVVLRYSSKLLWFPNLDNKNFLAEIYSGKEISDFSRNGLQAYLKKEKQSVYDRMKNSGGLSHVKQQQQWSYISQMNVRMNRNNYVSIQYYTSQFEAEHRVQYHYVEKVFDFKNQKKLDLSDVLVLSEETISKILKLSFEKTTMMQQIKTYDREAYKILSAITFPVTRNFYFDDSNLYFHYNMNEISHDYDIGDIILTISWEDMKEYIKPDFARRMKIN</sequence>
<dbReference type="Pfam" id="PF11738">
    <property type="entry name" value="DUF3298"/>
    <property type="match status" value="1"/>
</dbReference>
<evidence type="ECO:0000313" key="3">
    <source>
        <dbReference type="EMBL" id="NML56505.1"/>
    </source>
</evidence>
<evidence type="ECO:0000313" key="4">
    <source>
        <dbReference type="Proteomes" id="UP000552615"/>
    </source>
</evidence>
<dbReference type="InterPro" id="IPR021729">
    <property type="entry name" value="DUF3298"/>
</dbReference>
<protein>
    <recommendedName>
        <fullName evidence="2">DUF3298 domain-containing protein</fullName>
    </recommendedName>
</protein>
<gene>
    <name evidence="3" type="ORF">HHL20_04020</name>
</gene>
<name>A0A7Y0A4G8_9FLAO</name>
<feature type="chain" id="PRO_5031490303" description="DUF3298 domain-containing protein" evidence="1">
    <location>
        <begin position="22"/>
        <end position="271"/>
    </location>
</feature>
<dbReference type="EMBL" id="JABBGF010000001">
    <property type="protein sequence ID" value="NML56505.1"/>
    <property type="molecule type" value="Genomic_DNA"/>
</dbReference>
<organism evidence="3 4">
    <name type="scientific">Chryseobacterium cheonjiense</name>
    <dbReference type="NCBI Taxonomy" id="2728845"/>
    <lineage>
        <taxon>Bacteria</taxon>
        <taxon>Pseudomonadati</taxon>
        <taxon>Bacteroidota</taxon>
        <taxon>Flavobacteriia</taxon>
        <taxon>Flavobacteriales</taxon>
        <taxon>Weeksellaceae</taxon>
        <taxon>Chryseobacterium group</taxon>
        <taxon>Chryseobacterium</taxon>
    </lineage>
</organism>
<evidence type="ECO:0000259" key="2">
    <source>
        <dbReference type="Pfam" id="PF11738"/>
    </source>
</evidence>
<dbReference type="RefSeq" id="WP_169229891.1">
    <property type="nucleotide sequence ID" value="NZ_JABBGF010000001.1"/>
</dbReference>
<dbReference type="Proteomes" id="UP000552615">
    <property type="component" value="Unassembled WGS sequence"/>
</dbReference>
<keyword evidence="1" id="KW-0732">Signal</keyword>
<accession>A0A7Y0A4G8</accession>
<reference evidence="3 4" key="1">
    <citation type="submission" date="2020-04" db="EMBL/GenBank/DDBJ databases">
        <title>Chryseobacterium sp. RJ-7-14 sp. nov., isolated from Jeju soil.</title>
        <authorList>
            <person name="Dahal R.H."/>
            <person name="Chaudhary D.K."/>
        </authorList>
    </citation>
    <scope>NUCLEOTIDE SEQUENCE [LARGE SCALE GENOMIC DNA]</scope>
    <source>
        <strain evidence="3 4">RJ-7-14</strain>
    </source>
</reference>
<proteinExistence type="predicted"/>
<dbReference type="AlphaFoldDB" id="A0A7Y0A4G8"/>
<comment type="caution">
    <text evidence="3">The sequence shown here is derived from an EMBL/GenBank/DDBJ whole genome shotgun (WGS) entry which is preliminary data.</text>
</comment>
<dbReference type="InterPro" id="IPR037126">
    <property type="entry name" value="PdaC/RsiV-like_sf"/>
</dbReference>
<feature type="domain" description="DUF3298" evidence="2">
    <location>
        <begin position="180"/>
        <end position="253"/>
    </location>
</feature>
<feature type="signal peptide" evidence="1">
    <location>
        <begin position="1"/>
        <end position="21"/>
    </location>
</feature>
<evidence type="ECO:0000256" key="1">
    <source>
        <dbReference type="SAM" id="SignalP"/>
    </source>
</evidence>
<dbReference type="PROSITE" id="PS51257">
    <property type="entry name" value="PROKAR_LIPOPROTEIN"/>
    <property type="match status" value="1"/>
</dbReference>
<keyword evidence="4" id="KW-1185">Reference proteome</keyword>
<dbReference type="Gene3D" id="3.90.640.20">
    <property type="entry name" value="Heat-shock cognate protein, ATPase"/>
    <property type="match status" value="1"/>
</dbReference>